<evidence type="ECO:0000313" key="8">
    <source>
        <dbReference type="Proteomes" id="UP001239994"/>
    </source>
</evidence>
<dbReference type="GO" id="GO:0016020">
    <property type="term" value="C:membrane"/>
    <property type="evidence" value="ECO:0007669"/>
    <property type="project" value="UniProtKB-SubCell"/>
</dbReference>
<comment type="subcellular location">
    <subcellularLocation>
        <location evidence="1">Membrane</location>
        <topology evidence="1">Multi-pass membrane protein</topology>
    </subcellularLocation>
</comment>
<evidence type="ECO:0000256" key="5">
    <source>
        <dbReference type="ARBA" id="ARBA00023136"/>
    </source>
</evidence>
<gene>
    <name evidence="7" type="ORF">P4O66_020343</name>
</gene>
<keyword evidence="5 6" id="KW-0472">Membrane</keyword>
<evidence type="ECO:0000256" key="2">
    <source>
        <dbReference type="ARBA" id="ARBA00007322"/>
    </source>
</evidence>
<dbReference type="EMBL" id="JAROKS010000004">
    <property type="protein sequence ID" value="KAK1804307.1"/>
    <property type="molecule type" value="Genomic_DNA"/>
</dbReference>
<evidence type="ECO:0000313" key="7">
    <source>
        <dbReference type="EMBL" id="KAK1804307.1"/>
    </source>
</evidence>
<dbReference type="GO" id="GO:0061024">
    <property type="term" value="P:membrane organization"/>
    <property type="evidence" value="ECO:0007669"/>
    <property type="project" value="TreeGrafter"/>
</dbReference>
<sequence>MAETEERTPPQIGPAQFLLSNKLETAMWLSRLFTVYCSIMFILPLLGPLAAANFYQRALLANALTSALRLHQRLPRFQLSRAFLTQALQEDSCHYLLYSLILVNSYPITMAVEGSKFTCECAVSIFPVFLFSLLHATTYTKKVLDTMGPNSLQFVRNFLNKLTANQQNILKFIACNEIFLMPATVFMLFSGQGSLLQPFIYYRFLTLRYASRRNPYCRTLFTELRILLEHFVMKPACPAFFRRMCLNSIAFISRLAPTGV</sequence>
<dbReference type="Pfam" id="PF03661">
    <property type="entry name" value="TMEM33_Pom33"/>
    <property type="match status" value="1"/>
</dbReference>
<dbReference type="InterPro" id="IPR005344">
    <property type="entry name" value="TMEM33/Pom33"/>
</dbReference>
<evidence type="ECO:0008006" key="9">
    <source>
        <dbReference type="Google" id="ProtNLM"/>
    </source>
</evidence>
<keyword evidence="4 6" id="KW-1133">Transmembrane helix</keyword>
<dbReference type="AlphaFoldDB" id="A0AAD8ZSA8"/>
<dbReference type="PANTHER" id="PTHR12703:SF4">
    <property type="entry name" value="TRANSMEMBRANE PROTEIN 33"/>
    <property type="match status" value="1"/>
</dbReference>
<comment type="caution">
    <text evidence="7">The sequence shown here is derived from an EMBL/GenBank/DDBJ whole genome shotgun (WGS) entry which is preliminary data.</text>
</comment>
<organism evidence="7 8">
    <name type="scientific">Electrophorus voltai</name>
    <dbReference type="NCBI Taxonomy" id="2609070"/>
    <lineage>
        <taxon>Eukaryota</taxon>
        <taxon>Metazoa</taxon>
        <taxon>Chordata</taxon>
        <taxon>Craniata</taxon>
        <taxon>Vertebrata</taxon>
        <taxon>Euteleostomi</taxon>
        <taxon>Actinopterygii</taxon>
        <taxon>Neopterygii</taxon>
        <taxon>Teleostei</taxon>
        <taxon>Ostariophysi</taxon>
        <taxon>Gymnotiformes</taxon>
        <taxon>Gymnotoidei</taxon>
        <taxon>Gymnotidae</taxon>
        <taxon>Electrophorus</taxon>
    </lineage>
</organism>
<proteinExistence type="inferred from homology"/>
<evidence type="ECO:0000256" key="4">
    <source>
        <dbReference type="ARBA" id="ARBA00022989"/>
    </source>
</evidence>
<keyword evidence="3 6" id="KW-0812">Transmembrane</keyword>
<dbReference type="GO" id="GO:0071786">
    <property type="term" value="P:endoplasmic reticulum tubular network organization"/>
    <property type="evidence" value="ECO:0007669"/>
    <property type="project" value="TreeGrafter"/>
</dbReference>
<protein>
    <recommendedName>
        <fullName evidence="9">Transmembrane protein 33</fullName>
    </recommendedName>
</protein>
<evidence type="ECO:0000256" key="6">
    <source>
        <dbReference type="SAM" id="Phobius"/>
    </source>
</evidence>
<dbReference type="GO" id="GO:0005783">
    <property type="term" value="C:endoplasmic reticulum"/>
    <property type="evidence" value="ECO:0007669"/>
    <property type="project" value="TreeGrafter"/>
</dbReference>
<keyword evidence="8" id="KW-1185">Reference proteome</keyword>
<accession>A0AAD8ZSA8</accession>
<dbReference type="PANTHER" id="PTHR12703">
    <property type="entry name" value="TRANSMEMBRANE PROTEIN 33"/>
    <property type="match status" value="1"/>
</dbReference>
<name>A0AAD8ZSA8_9TELE</name>
<evidence type="ECO:0000256" key="1">
    <source>
        <dbReference type="ARBA" id="ARBA00004141"/>
    </source>
</evidence>
<feature type="transmembrane region" description="Helical" evidence="6">
    <location>
        <begin position="33"/>
        <end position="55"/>
    </location>
</feature>
<evidence type="ECO:0000256" key="3">
    <source>
        <dbReference type="ARBA" id="ARBA00022692"/>
    </source>
</evidence>
<dbReference type="Proteomes" id="UP001239994">
    <property type="component" value="Unassembled WGS sequence"/>
</dbReference>
<reference evidence="7" key="1">
    <citation type="submission" date="2023-03" db="EMBL/GenBank/DDBJ databases">
        <title>Electrophorus voltai genome.</title>
        <authorList>
            <person name="Bian C."/>
        </authorList>
    </citation>
    <scope>NUCLEOTIDE SEQUENCE</scope>
    <source>
        <strain evidence="7">CB-2022</strain>
        <tissue evidence="7">Muscle</tissue>
    </source>
</reference>
<comment type="similarity">
    <text evidence="2">Belongs to the PER33/POM33 family.</text>
</comment>
<dbReference type="InterPro" id="IPR051645">
    <property type="entry name" value="PER33/POM33_regulator"/>
</dbReference>